<name>A0AAE7RMN5_9CAUD</name>
<protein>
    <recommendedName>
        <fullName evidence="3">Endopeptidase</fullName>
    </recommendedName>
</protein>
<keyword evidence="2" id="KW-1185">Reference proteome</keyword>
<dbReference type="PIRSF" id="PIRSF004485">
    <property type="entry name" value="T7_18-5_prd"/>
    <property type="match status" value="1"/>
</dbReference>
<proteinExistence type="predicted"/>
<evidence type="ECO:0000313" key="1">
    <source>
        <dbReference type="EMBL" id="QVV96891.1"/>
    </source>
</evidence>
<dbReference type="EMBL" id="MW258709">
    <property type="protein sequence ID" value="QVV96891.1"/>
    <property type="molecule type" value="Genomic_DNA"/>
</dbReference>
<dbReference type="InterPro" id="IPR016417">
    <property type="entry name" value="I-spanin_T7likevirus"/>
</dbReference>
<dbReference type="Proteomes" id="UP000827835">
    <property type="component" value="Segment"/>
</dbReference>
<evidence type="ECO:0000313" key="2">
    <source>
        <dbReference type="Proteomes" id="UP000827835"/>
    </source>
</evidence>
<reference evidence="2" key="1">
    <citation type="journal article" date="2021" name="Viruses">
        <title>Novel Viruses That Lyse Plant and Human Strains of Kosakonia cowanii.</title>
        <authorList>
            <person name="Petrzik K."/>
            <person name="Brazdova S."/>
            <person name="Krawczyk K."/>
        </authorList>
    </citation>
    <scope>NUCLEOTIDE SEQUENCE [LARGE SCALE GENOMIC DNA]</scope>
</reference>
<organism evidence="1 2">
    <name type="scientific">Kosakonia phage Kc166A</name>
    <dbReference type="NCBI Taxonomy" id="2801381"/>
    <lineage>
        <taxon>Viruses</taxon>
        <taxon>Duplodnaviria</taxon>
        <taxon>Heunggongvirae</taxon>
        <taxon>Uroviricota</taxon>
        <taxon>Caudoviricetes</taxon>
        <taxon>Autographivirales</taxon>
        <taxon>Autotranscriptaviridae</taxon>
        <taxon>Studiervirinae</taxon>
        <taxon>Kayfunavirus</taxon>
        <taxon>Kayfunavirus Kc166A</taxon>
    </lineage>
</organism>
<evidence type="ECO:0008006" key="3">
    <source>
        <dbReference type="Google" id="ProtNLM"/>
    </source>
</evidence>
<sequence length="165" mass="18523">MFARIKAYASTILIWLSLTSAIATGSYFLGDHNGYQKRDTEARLEQAESEKKWTDALTEVQNEKQRELEEIGRSYQQQMETLKVDASRTIDGLRKSGSKLRIRVSQCEAAGHEQSSVGGPVTDGYAELSDSSSQFLIGEAQRADAWIKHLQRTVETLQGRKEVKP</sequence>
<accession>A0AAE7RMN5</accession>